<comment type="subcellular location">
    <subcellularLocation>
        <location evidence="12">Cell membrane</location>
    </subcellularLocation>
    <subcellularLocation>
        <location evidence="1">Membrane</location>
        <topology evidence="1">Multi-pass membrane protein</topology>
    </subcellularLocation>
</comment>
<dbReference type="InterPro" id="IPR001757">
    <property type="entry name" value="P_typ_ATPase"/>
</dbReference>
<feature type="transmembrane region" description="Helical" evidence="12">
    <location>
        <begin position="194"/>
        <end position="213"/>
    </location>
</feature>
<evidence type="ECO:0000259" key="13">
    <source>
        <dbReference type="PROSITE" id="PS50846"/>
    </source>
</evidence>
<dbReference type="SUPFAM" id="SSF81665">
    <property type="entry name" value="Calcium ATPase, transmembrane domain M"/>
    <property type="match status" value="1"/>
</dbReference>
<feature type="transmembrane region" description="Helical" evidence="12">
    <location>
        <begin position="387"/>
        <end position="414"/>
    </location>
</feature>
<keyword evidence="3 12" id="KW-0812">Transmembrane</keyword>
<reference evidence="14 15" key="1">
    <citation type="submission" date="2019-02" db="EMBL/GenBank/DDBJ databases">
        <title>Deep-cultivation of Planctomycetes and their phenomic and genomic characterization uncovers novel biology.</title>
        <authorList>
            <person name="Wiegand S."/>
            <person name="Jogler M."/>
            <person name="Boedeker C."/>
            <person name="Pinto D."/>
            <person name="Vollmers J."/>
            <person name="Rivas-Marin E."/>
            <person name="Kohn T."/>
            <person name="Peeters S.H."/>
            <person name="Heuer A."/>
            <person name="Rast P."/>
            <person name="Oberbeckmann S."/>
            <person name="Bunk B."/>
            <person name="Jeske O."/>
            <person name="Meyerdierks A."/>
            <person name="Storesund J.E."/>
            <person name="Kallscheuer N."/>
            <person name="Luecker S."/>
            <person name="Lage O.M."/>
            <person name="Pohl T."/>
            <person name="Merkel B.J."/>
            <person name="Hornburger P."/>
            <person name="Mueller R.-W."/>
            <person name="Bruemmer F."/>
            <person name="Labrenz M."/>
            <person name="Spormann A.M."/>
            <person name="Op Den Camp H."/>
            <person name="Overmann J."/>
            <person name="Amann R."/>
            <person name="Jetten M.S.M."/>
            <person name="Mascher T."/>
            <person name="Medema M.H."/>
            <person name="Devos D.P."/>
            <person name="Kaster A.-K."/>
            <person name="Ovreas L."/>
            <person name="Rohde M."/>
            <person name="Galperin M.Y."/>
            <person name="Jogler C."/>
        </authorList>
    </citation>
    <scope>NUCLEOTIDE SEQUENCE [LARGE SCALE GENOMIC DNA]</scope>
    <source>
        <strain evidence="14 15">Enr8</strain>
    </source>
</reference>
<dbReference type="GO" id="GO:0016463">
    <property type="term" value="F:P-type zinc transporter activity"/>
    <property type="evidence" value="ECO:0007669"/>
    <property type="project" value="UniProtKB-EC"/>
</dbReference>
<dbReference type="SUPFAM" id="SSF81653">
    <property type="entry name" value="Calcium ATPase, transduction domain A"/>
    <property type="match status" value="1"/>
</dbReference>
<name>A0A5C5VKC8_9BACT</name>
<evidence type="ECO:0000256" key="1">
    <source>
        <dbReference type="ARBA" id="ARBA00004141"/>
    </source>
</evidence>
<sequence>MSTQPISDIPLKRVSLHVPELDCAEEVRQLRVGLEPVAGIEQLDFDVLSGRMDVAYDDNRLTYDQLVDAVGNLGMTAKPFRDGGKSDVQQATLTRGKEVATGASAALIAIGFITHVVSAGSLHAAFSGELFPAEGPVPMMNYLVAAFYLFGTISGAWYVAPKAVMTVRHLRTDMNVLMCVAILGACLLGDFFEAAMVAFLFSLSLLLEQWSVARARRSISDLMTQTPPTAHVRCCSDDWKEKPLADIAIGTICLVKPGERAPLDGVITQGAPAINQAPVTGESIPVEKNIGDEIYAGTINGGSSFQFEVTHAAGDTMLDRIAKMIDDAHKQRAPSEQWVEKFAAYYTPAMMLLAVAVMVLPTLFLALTGQVADGELMTTATTWFYNALILLVIACPCALVIATPVSIVCGLTAAARNGVLVKGGLALETFGRVNVLAMDKTGTITTGVPAVSEVAPQNGNAEDDVLRIAASLEQQSNHPLANAIVSAAHERGLTLVEPGDFAEIPGRGASGMVDGSAAWVGSMSMARERLYDLQQLETASSKVGVGSLVIVGRDDQLLGLIVLADQIREGAADVIKQLHHLGVSNVAVLSGDNQGAVEQVAAEVGVDSWRGEQLPQDKIAAVKELRGDNVIAMIGDGVNDGPALAAADVGVAMGAIGADAAIETADVALMSDEITKLPWLVGLARHTLRMIQFNIAFALGVKAIFVILAVLGMTNLWLAIVADTGVSLLVIANSLRLLRTNPT</sequence>
<dbReference type="InterPro" id="IPR027256">
    <property type="entry name" value="P-typ_ATPase_IB"/>
</dbReference>
<feature type="transmembrane region" description="Helical" evidence="12">
    <location>
        <begin position="139"/>
        <end position="160"/>
    </location>
</feature>
<keyword evidence="15" id="KW-1185">Reference proteome</keyword>
<dbReference type="Gene3D" id="3.30.70.100">
    <property type="match status" value="1"/>
</dbReference>
<proteinExistence type="inferred from homology"/>
<dbReference type="GO" id="GO:0016887">
    <property type="term" value="F:ATP hydrolysis activity"/>
    <property type="evidence" value="ECO:0007669"/>
    <property type="project" value="InterPro"/>
</dbReference>
<dbReference type="Pfam" id="PF00122">
    <property type="entry name" value="E1-E2_ATPase"/>
    <property type="match status" value="1"/>
</dbReference>
<organism evidence="14 15">
    <name type="scientific">Blastopirellula retiformator</name>
    <dbReference type="NCBI Taxonomy" id="2527970"/>
    <lineage>
        <taxon>Bacteria</taxon>
        <taxon>Pseudomonadati</taxon>
        <taxon>Planctomycetota</taxon>
        <taxon>Planctomycetia</taxon>
        <taxon>Pirellulales</taxon>
        <taxon>Pirellulaceae</taxon>
        <taxon>Blastopirellula</taxon>
    </lineage>
</organism>
<dbReference type="SUPFAM" id="SSF56784">
    <property type="entry name" value="HAD-like"/>
    <property type="match status" value="1"/>
</dbReference>
<keyword evidence="12" id="KW-1003">Cell membrane</keyword>
<evidence type="ECO:0000313" key="15">
    <source>
        <dbReference type="Proteomes" id="UP000318878"/>
    </source>
</evidence>
<keyword evidence="14" id="KW-0378">Hydrolase</keyword>
<feature type="transmembrane region" description="Helical" evidence="12">
    <location>
        <begin position="172"/>
        <end position="188"/>
    </location>
</feature>
<keyword evidence="6 12" id="KW-0067">ATP-binding</keyword>
<comment type="similarity">
    <text evidence="2 12">Belongs to the cation transport ATPase (P-type) (TC 3.A.3) family. Type IB subfamily.</text>
</comment>
<protein>
    <recommendedName>
        <fullName evidence="10">P-type Zn(2+) transporter</fullName>
        <ecNumber evidence="10">7.2.2.12</ecNumber>
    </recommendedName>
</protein>
<dbReference type="InterPro" id="IPR006121">
    <property type="entry name" value="HMA_dom"/>
</dbReference>
<dbReference type="AlphaFoldDB" id="A0A5C5VKC8"/>
<feature type="transmembrane region" description="Helical" evidence="12">
    <location>
        <begin position="99"/>
        <end position="119"/>
    </location>
</feature>
<dbReference type="GO" id="GO:0005524">
    <property type="term" value="F:ATP binding"/>
    <property type="evidence" value="ECO:0007669"/>
    <property type="project" value="UniProtKB-UniRule"/>
</dbReference>
<dbReference type="InterPro" id="IPR051014">
    <property type="entry name" value="Cation_Transport_ATPase_IB"/>
</dbReference>
<dbReference type="InterPro" id="IPR018303">
    <property type="entry name" value="ATPase_P-typ_P_site"/>
</dbReference>
<dbReference type="GO" id="GO:0005886">
    <property type="term" value="C:plasma membrane"/>
    <property type="evidence" value="ECO:0007669"/>
    <property type="project" value="UniProtKB-SubCell"/>
</dbReference>
<dbReference type="NCBIfam" id="TIGR01525">
    <property type="entry name" value="ATPase-IB_hvy"/>
    <property type="match status" value="1"/>
</dbReference>
<dbReference type="SFLD" id="SFLDF00027">
    <property type="entry name" value="p-type_atpase"/>
    <property type="match status" value="1"/>
</dbReference>
<dbReference type="InterPro" id="IPR008250">
    <property type="entry name" value="ATPase_P-typ_transduc_dom_A_sf"/>
</dbReference>
<dbReference type="EMBL" id="SJPF01000001">
    <property type="protein sequence ID" value="TWT39058.1"/>
    <property type="molecule type" value="Genomic_DNA"/>
</dbReference>
<evidence type="ECO:0000256" key="7">
    <source>
        <dbReference type="ARBA" id="ARBA00022967"/>
    </source>
</evidence>
<dbReference type="PANTHER" id="PTHR48085">
    <property type="entry name" value="CADMIUM/ZINC-TRANSPORTING ATPASE HMA2-RELATED"/>
    <property type="match status" value="1"/>
</dbReference>
<keyword evidence="8 12" id="KW-1133">Transmembrane helix</keyword>
<dbReference type="Gene3D" id="3.40.50.1000">
    <property type="entry name" value="HAD superfamily/HAD-like"/>
    <property type="match status" value="1"/>
</dbReference>
<evidence type="ECO:0000256" key="10">
    <source>
        <dbReference type="ARBA" id="ARBA00039097"/>
    </source>
</evidence>
<dbReference type="SFLD" id="SFLDS00003">
    <property type="entry name" value="Haloacid_Dehalogenase"/>
    <property type="match status" value="1"/>
</dbReference>
<keyword evidence="7" id="KW-1278">Translocase</keyword>
<evidence type="ECO:0000256" key="6">
    <source>
        <dbReference type="ARBA" id="ARBA00022840"/>
    </source>
</evidence>
<gene>
    <name evidence="14" type="primary">cadA_2</name>
    <name evidence="14" type="ORF">Enr8_07530</name>
</gene>
<comment type="catalytic activity">
    <reaction evidence="11">
        <text>Zn(2+)(in) + ATP + H2O = Zn(2+)(out) + ADP + phosphate + H(+)</text>
        <dbReference type="Rhea" id="RHEA:20621"/>
        <dbReference type="ChEBI" id="CHEBI:15377"/>
        <dbReference type="ChEBI" id="CHEBI:15378"/>
        <dbReference type="ChEBI" id="CHEBI:29105"/>
        <dbReference type="ChEBI" id="CHEBI:30616"/>
        <dbReference type="ChEBI" id="CHEBI:43474"/>
        <dbReference type="ChEBI" id="CHEBI:456216"/>
        <dbReference type="EC" id="7.2.2.12"/>
    </reaction>
</comment>
<evidence type="ECO:0000256" key="5">
    <source>
        <dbReference type="ARBA" id="ARBA00022741"/>
    </source>
</evidence>
<dbReference type="NCBIfam" id="TIGR01494">
    <property type="entry name" value="ATPase_P-type"/>
    <property type="match status" value="1"/>
</dbReference>
<dbReference type="Gene3D" id="2.70.150.10">
    <property type="entry name" value="Calcium-transporting ATPase, cytoplasmic transduction domain A"/>
    <property type="match status" value="1"/>
</dbReference>
<dbReference type="EC" id="7.2.2.12" evidence="10"/>
<dbReference type="InterPro" id="IPR023299">
    <property type="entry name" value="ATPase_P-typ_cyto_dom_N"/>
</dbReference>
<dbReference type="RefSeq" id="WP_146429260.1">
    <property type="nucleotide sequence ID" value="NZ_SJPF01000001.1"/>
</dbReference>
<dbReference type="SUPFAM" id="SSF55008">
    <property type="entry name" value="HMA, heavy metal-associated domain"/>
    <property type="match status" value="1"/>
</dbReference>
<dbReference type="InterPro" id="IPR023214">
    <property type="entry name" value="HAD_sf"/>
</dbReference>
<dbReference type="Pfam" id="PF00702">
    <property type="entry name" value="Hydrolase"/>
    <property type="match status" value="1"/>
</dbReference>
<evidence type="ECO:0000256" key="9">
    <source>
        <dbReference type="ARBA" id="ARBA00023136"/>
    </source>
</evidence>
<dbReference type="InterPro" id="IPR036412">
    <property type="entry name" value="HAD-like_sf"/>
</dbReference>
<dbReference type="PROSITE" id="PS00154">
    <property type="entry name" value="ATPASE_E1_E2"/>
    <property type="match status" value="1"/>
</dbReference>
<feature type="domain" description="HMA" evidence="13">
    <location>
        <begin position="12"/>
        <end position="78"/>
    </location>
</feature>
<evidence type="ECO:0000256" key="4">
    <source>
        <dbReference type="ARBA" id="ARBA00022723"/>
    </source>
</evidence>
<dbReference type="OrthoDB" id="211392at2"/>
<accession>A0A5C5VKC8</accession>
<dbReference type="InterPro" id="IPR044492">
    <property type="entry name" value="P_typ_ATPase_HD_dom"/>
</dbReference>
<evidence type="ECO:0000256" key="2">
    <source>
        <dbReference type="ARBA" id="ARBA00006024"/>
    </source>
</evidence>
<dbReference type="InterPro" id="IPR023298">
    <property type="entry name" value="ATPase_P-typ_TM_dom_sf"/>
</dbReference>
<dbReference type="InterPro" id="IPR059000">
    <property type="entry name" value="ATPase_P-type_domA"/>
</dbReference>
<dbReference type="PANTHER" id="PTHR48085:SF5">
    <property type="entry name" value="CADMIUM_ZINC-TRANSPORTING ATPASE HMA4-RELATED"/>
    <property type="match status" value="1"/>
</dbReference>
<dbReference type="Proteomes" id="UP000318878">
    <property type="component" value="Unassembled WGS sequence"/>
</dbReference>
<dbReference type="InterPro" id="IPR036163">
    <property type="entry name" value="HMA_dom_sf"/>
</dbReference>
<dbReference type="PRINTS" id="PR00119">
    <property type="entry name" value="CATATPASE"/>
</dbReference>
<dbReference type="PROSITE" id="PS50846">
    <property type="entry name" value="HMA_2"/>
    <property type="match status" value="1"/>
</dbReference>
<keyword evidence="5 12" id="KW-0547">Nucleotide-binding</keyword>
<dbReference type="Gene3D" id="3.40.1110.10">
    <property type="entry name" value="Calcium-transporting ATPase, cytoplasmic domain N"/>
    <property type="match status" value="1"/>
</dbReference>
<dbReference type="NCBIfam" id="TIGR01512">
    <property type="entry name" value="ATPase-IB2_Cd"/>
    <property type="match status" value="1"/>
</dbReference>
<evidence type="ECO:0000313" key="14">
    <source>
        <dbReference type="EMBL" id="TWT39058.1"/>
    </source>
</evidence>
<evidence type="ECO:0000256" key="3">
    <source>
        <dbReference type="ARBA" id="ARBA00022692"/>
    </source>
</evidence>
<keyword evidence="9 12" id="KW-0472">Membrane</keyword>
<feature type="transmembrane region" description="Helical" evidence="12">
    <location>
        <begin position="717"/>
        <end position="738"/>
    </location>
</feature>
<keyword evidence="4 12" id="KW-0479">Metal-binding</keyword>
<evidence type="ECO:0000256" key="12">
    <source>
        <dbReference type="RuleBase" id="RU362081"/>
    </source>
</evidence>
<feature type="transmembrane region" description="Helical" evidence="12">
    <location>
        <begin position="342"/>
        <end position="367"/>
    </location>
</feature>
<dbReference type="SFLD" id="SFLDG00002">
    <property type="entry name" value="C1.7:_P-type_atpase_like"/>
    <property type="match status" value="1"/>
</dbReference>
<evidence type="ECO:0000256" key="8">
    <source>
        <dbReference type="ARBA" id="ARBA00022989"/>
    </source>
</evidence>
<comment type="caution">
    <text evidence="14">The sequence shown here is derived from an EMBL/GenBank/DDBJ whole genome shotgun (WGS) entry which is preliminary data.</text>
</comment>
<dbReference type="GO" id="GO:0046872">
    <property type="term" value="F:metal ion binding"/>
    <property type="evidence" value="ECO:0007669"/>
    <property type="project" value="UniProtKB-KW"/>
</dbReference>
<evidence type="ECO:0000256" key="11">
    <source>
        <dbReference type="ARBA" id="ARBA00047308"/>
    </source>
</evidence>
<feature type="transmembrane region" description="Helical" evidence="12">
    <location>
        <begin position="693"/>
        <end position="711"/>
    </location>
</feature>